<dbReference type="GO" id="GO:0000981">
    <property type="term" value="F:DNA-binding transcription factor activity, RNA polymerase II-specific"/>
    <property type="evidence" value="ECO:0007669"/>
    <property type="project" value="InterPro"/>
</dbReference>
<keyword evidence="3" id="KW-0238">DNA-binding</keyword>
<evidence type="ECO:0000313" key="8">
    <source>
        <dbReference type="EMBL" id="OAP55334.1"/>
    </source>
</evidence>
<name>A0A178Z6E0_9EURO</name>
<keyword evidence="2" id="KW-0805">Transcription regulation</keyword>
<dbReference type="SMART" id="SM00066">
    <property type="entry name" value="GAL4"/>
    <property type="match status" value="1"/>
</dbReference>
<dbReference type="PROSITE" id="PS00463">
    <property type="entry name" value="ZN2_CY6_FUNGAL_1"/>
    <property type="match status" value="1"/>
</dbReference>
<evidence type="ECO:0000259" key="7">
    <source>
        <dbReference type="PROSITE" id="PS50048"/>
    </source>
</evidence>
<dbReference type="RefSeq" id="XP_018688701.1">
    <property type="nucleotide sequence ID" value="XM_018841813.1"/>
</dbReference>
<reference evidence="8 9" key="1">
    <citation type="submission" date="2016-04" db="EMBL/GenBank/DDBJ databases">
        <title>Draft genome of Fonsecaea erecta CBS 125763.</title>
        <authorList>
            <person name="Weiss V.A."/>
            <person name="Vicente V.A."/>
            <person name="Raittz R.T."/>
            <person name="Moreno L.F."/>
            <person name="De Souza E.M."/>
            <person name="Pedrosa F.O."/>
            <person name="Steffens M.B."/>
            <person name="Faoro H."/>
            <person name="Tadra-Sfeir M.Z."/>
            <person name="Najafzadeh M.J."/>
            <person name="Felipe M.S."/>
            <person name="Teixeira M."/>
            <person name="Sun J."/>
            <person name="Xi L."/>
            <person name="Gomes R."/>
            <person name="De Azevedo C.M."/>
            <person name="Salgado C.G."/>
            <person name="Da Silva M.B."/>
            <person name="Nascimento M.F."/>
            <person name="Queiroz-Telles F."/>
            <person name="Attili D.S."/>
            <person name="Gorbushina A."/>
        </authorList>
    </citation>
    <scope>NUCLEOTIDE SEQUENCE [LARGE SCALE GENOMIC DNA]</scope>
    <source>
        <strain evidence="8 9">CBS 125763</strain>
    </source>
</reference>
<feature type="compositionally biased region" description="Polar residues" evidence="6">
    <location>
        <begin position="90"/>
        <end position="110"/>
    </location>
</feature>
<dbReference type="InterPro" id="IPR001138">
    <property type="entry name" value="Zn2Cys6_DnaBD"/>
</dbReference>
<proteinExistence type="predicted"/>
<dbReference type="GO" id="GO:0005634">
    <property type="term" value="C:nucleus"/>
    <property type="evidence" value="ECO:0007669"/>
    <property type="project" value="InterPro"/>
</dbReference>
<evidence type="ECO:0000256" key="5">
    <source>
        <dbReference type="ARBA" id="ARBA00023242"/>
    </source>
</evidence>
<evidence type="ECO:0000256" key="2">
    <source>
        <dbReference type="ARBA" id="ARBA00023015"/>
    </source>
</evidence>
<sequence>MSSADVVVVDKAAPQGAISPSAPAAPATTTTPDNKKLRLSCDNCHAAKVKCTKERPLCSRCANSGAPCIYSKSRRAGKPKGCGKKNGGPFNSNKQLQQTPPSGFCSRQESPLSDARMSMDFDDASWNVDIPDSRRDSLLDQSFTTLHSMTETTGSLDPTLTQTFTHSTMDSDEYAASAAAFSTGNIFPTDFKMSPEWMSGIDTTTAAATQIDFCNEGLTVSGANIMLYPEFSSDTSTLNDDAASTSGITSTSTPQSCTCTGSLQDILSALNGTMPSFDKFLAINKSAVQRMAQCLACHCLPDISAVMLLSVIITRIVQCYKKIRNGEGGEGGEDVGVTMGSLRMDREDEYQIKLVLIRSELRKIKALVTRFRDRFENFLQGPDRQLYEANMAFLEYGLDDTIKGL</sequence>
<keyword evidence="9" id="KW-1185">Reference proteome</keyword>
<evidence type="ECO:0000256" key="4">
    <source>
        <dbReference type="ARBA" id="ARBA00023163"/>
    </source>
</evidence>
<dbReference type="Proteomes" id="UP000078343">
    <property type="component" value="Unassembled WGS sequence"/>
</dbReference>
<feature type="region of interest" description="Disordered" evidence="6">
    <location>
        <begin position="74"/>
        <end position="110"/>
    </location>
</feature>
<feature type="region of interest" description="Disordered" evidence="6">
    <location>
        <begin position="1"/>
        <end position="32"/>
    </location>
</feature>
<dbReference type="Pfam" id="PF00172">
    <property type="entry name" value="Zn_clus"/>
    <property type="match status" value="1"/>
</dbReference>
<dbReference type="InterPro" id="IPR013700">
    <property type="entry name" value="AflR"/>
</dbReference>
<dbReference type="OrthoDB" id="2740448at2759"/>
<keyword evidence="1" id="KW-0479">Metal-binding</keyword>
<feature type="compositionally biased region" description="Low complexity" evidence="6">
    <location>
        <begin position="19"/>
        <end position="32"/>
    </location>
</feature>
<organism evidence="8 9">
    <name type="scientific">Fonsecaea erecta</name>
    <dbReference type="NCBI Taxonomy" id="1367422"/>
    <lineage>
        <taxon>Eukaryota</taxon>
        <taxon>Fungi</taxon>
        <taxon>Dikarya</taxon>
        <taxon>Ascomycota</taxon>
        <taxon>Pezizomycotina</taxon>
        <taxon>Eurotiomycetes</taxon>
        <taxon>Chaetothyriomycetidae</taxon>
        <taxon>Chaetothyriales</taxon>
        <taxon>Herpotrichiellaceae</taxon>
        <taxon>Fonsecaea</taxon>
    </lineage>
</organism>
<dbReference type="InterPro" id="IPR036864">
    <property type="entry name" value="Zn2-C6_fun-type_DNA-bd_sf"/>
</dbReference>
<dbReference type="GO" id="GO:0045122">
    <property type="term" value="P:aflatoxin biosynthetic process"/>
    <property type="evidence" value="ECO:0007669"/>
    <property type="project" value="InterPro"/>
</dbReference>
<dbReference type="Gene3D" id="4.10.240.10">
    <property type="entry name" value="Zn(2)-C6 fungal-type DNA-binding domain"/>
    <property type="match status" value="1"/>
</dbReference>
<dbReference type="EMBL" id="LVYI01000011">
    <property type="protein sequence ID" value="OAP55334.1"/>
    <property type="molecule type" value="Genomic_DNA"/>
</dbReference>
<dbReference type="PANTHER" id="PTHR31069:SF31">
    <property type="entry name" value="MONODICTYPHENONE CLUSTER TRANSCRIPTION FACTOR-RELATED"/>
    <property type="match status" value="1"/>
</dbReference>
<dbReference type="GO" id="GO:0008270">
    <property type="term" value="F:zinc ion binding"/>
    <property type="evidence" value="ECO:0007669"/>
    <property type="project" value="InterPro"/>
</dbReference>
<dbReference type="AlphaFoldDB" id="A0A178Z6E0"/>
<dbReference type="SUPFAM" id="SSF57701">
    <property type="entry name" value="Zn2/Cys6 DNA-binding domain"/>
    <property type="match status" value="1"/>
</dbReference>
<dbReference type="GeneID" id="30014475"/>
<evidence type="ECO:0000256" key="3">
    <source>
        <dbReference type="ARBA" id="ARBA00023125"/>
    </source>
</evidence>
<evidence type="ECO:0000256" key="1">
    <source>
        <dbReference type="ARBA" id="ARBA00022723"/>
    </source>
</evidence>
<comment type="caution">
    <text evidence="8">The sequence shown here is derived from an EMBL/GenBank/DDBJ whole genome shotgun (WGS) entry which is preliminary data.</text>
</comment>
<gene>
    <name evidence="8" type="ORF">AYL99_10307</name>
</gene>
<feature type="compositionally biased region" description="Low complexity" evidence="6">
    <location>
        <begin position="1"/>
        <end position="10"/>
    </location>
</feature>
<evidence type="ECO:0000313" key="9">
    <source>
        <dbReference type="Proteomes" id="UP000078343"/>
    </source>
</evidence>
<feature type="compositionally biased region" description="Basic residues" evidence="6">
    <location>
        <begin position="74"/>
        <end position="83"/>
    </location>
</feature>
<protein>
    <recommendedName>
        <fullName evidence="7">Zn(2)-C6 fungal-type domain-containing protein</fullName>
    </recommendedName>
</protein>
<dbReference type="PRINTS" id="PR00755">
    <property type="entry name" value="AFLATOXINBRP"/>
</dbReference>
<dbReference type="GO" id="GO:0003677">
    <property type="term" value="F:DNA binding"/>
    <property type="evidence" value="ECO:0007669"/>
    <property type="project" value="UniProtKB-KW"/>
</dbReference>
<keyword evidence="5" id="KW-0539">Nucleus</keyword>
<dbReference type="Pfam" id="PF08493">
    <property type="entry name" value="AflR"/>
    <property type="match status" value="1"/>
</dbReference>
<evidence type="ECO:0000256" key="6">
    <source>
        <dbReference type="SAM" id="MobiDB-lite"/>
    </source>
</evidence>
<keyword evidence="4" id="KW-0804">Transcription</keyword>
<dbReference type="PANTHER" id="PTHR31069">
    <property type="entry name" value="OLEATE-ACTIVATED TRANSCRIPTION FACTOR 1-RELATED"/>
    <property type="match status" value="1"/>
</dbReference>
<dbReference type="PROSITE" id="PS50048">
    <property type="entry name" value="ZN2_CY6_FUNGAL_2"/>
    <property type="match status" value="1"/>
</dbReference>
<accession>A0A178Z6E0</accession>
<dbReference type="InterPro" id="IPR050675">
    <property type="entry name" value="OAF3"/>
</dbReference>
<feature type="domain" description="Zn(2)-C6 fungal-type" evidence="7">
    <location>
        <begin position="40"/>
        <end position="70"/>
    </location>
</feature>
<dbReference type="CDD" id="cd00067">
    <property type="entry name" value="GAL4"/>
    <property type="match status" value="1"/>
</dbReference>